<protein>
    <recommendedName>
        <fullName evidence="1">Polysaccharide pyruvyl transferase domain-containing protein</fullName>
    </recommendedName>
</protein>
<gene>
    <name evidence="2" type="ORF">JCM19239_2478</name>
</gene>
<dbReference type="PANTHER" id="PTHR36836">
    <property type="entry name" value="COLANIC ACID BIOSYNTHESIS PROTEIN WCAK"/>
    <property type="match status" value="1"/>
</dbReference>
<evidence type="ECO:0000313" key="3">
    <source>
        <dbReference type="Proteomes" id="UP000029223"/>
    </source>
</evidence>
<dbReference type="PANTHER" id="PTHR36836:SF1">
    <property type="entry name" value="COLANIC ACID BIOSYNTHESIS PROTEIN WCAK"/>
    <property type="match status" value="1"/>
</dbReference>
<keyword evidence="3" id="KW-1185">Reference proteome</keyword>
<comment type="caution">
    <text evidence="2">The sequence shown here is derived from an EMBL/GenBank/DDBJ whole genome shotgun (WGS) entry which is preliminary data.</text>
</comment>
<evidence type="ECO:0000313" key="2">
    <source>
        <dbReference type="EMBL" id="GAL27516.1"/>
    </source>
</evidence>
<evidence type="ECO:0000259" key="1">
    <source>
        <dbReference type="Pfam" id="PF04230"/>
    </source>
</evidence>
<reference evidence="3" key="2">
    <citation type="submission" date="2014-09" db="EMBL/GenBank/DDBJ databases">
        <authorList>
            <consortium name="NBRP consortium"/>
            <person name="Sawabe T."/>
            <person name="Meirelles P."/>
            <person name="Nakanishi M."/>
            <person name="Sayaka M."/>
            <person name="Hattori M."/>
            <person name="Ohkuma M."/>
        </authorList>
    </citation>
    <scope>NUCLEOTIDE SEQUENCE [LARGE SCALE GENOMIC DNA]</scope>
    <source>
        <strain evidence="3">JCM 19239</strain>
    </source>
</reference>
<reference evidence="3" key="1">
    <citation type="submission" date="2014-09" db="EMBL/GenBank/DDBJ databases">
        <title>Vibrio variabilis JCM 19239. (C206) whole genome shotgun sequence.</title>
        <authorList>
            <person name="Sawabe T."/>
            <person name="Meirelles P."/>
            <person name="Nakanishi M."/>
            <person name="Sayaka M."/>
            <person name="Hattori M."/>
            <person name="Ohkuma M."/>
        </authorList>
    </citation>
    <scope>NUCLEOTIDE SEQUENCE [LARGE SCALE GENOMIC DNA]</scope>
    <source>
        <strain evidence="3">JCM 19239</strain>
    </source>
</reference>
<dbReference type="InterPro" id="IPR007345">
    <property type="entry name" value="Polysacch_pyruvyl_Trfase"/>
</dbReference>
<dbReference type="EMBL" id="BBMS01000030">
    <property type="protein sequence ID" value="GAL27516.1"/>
    <property type="molecule type" value="Genomic_DNA"/>
</dbReference>
<dbReference type="Pfam" id="PF04230">
    <property type="entry name" value="PS_pyruv_trans"/>
    <property type="match status" value="1"/>
</dbReference>
<accession>A0ABQ0JFH3</accession>
<dbReference type="Proteomes" id="UP000029223">
    <property type="component" value="Unassembled WGS sequence"/>
</dbReference>
<name>A0ABQ0JFH3_9VIBR</name>
<sequence length="378" mass="43435">MSKLNVLHIASFSGNIGDNANHRGFRNTLENNTDLNIEYQEYEIRQLFRSQKPFDSDFVALANQFDLLIFGGGNYFELWVERSATGTSIDIELELLDQIKAPIVFNGLGVDPAQGASRNCIEKFRRFLDYCIARRDILLSCRNDGSLKALQHLLGPHYANAFYHVPDTGFYCHYDHEHCTEIVEEKRNIVIQVAGDMLEKRYCSAENAHQRFITQIALVIEELAQNNNHVILVPHIYRDLAEIYRILEVLPDETVRERVTVAPYLVGDRGSNHIMNIYAQSDLVIAMRFHANVCAIGFGRPCIPLINYPQIEGLCTELDITDKIYVDGDDFAPRLCELSKNRLLSNHLTPQLDAIWFERLKHFHKEISELITKKRIVQ</sequence>
<organism evidence="2 3">
    <name type="scientific">Vibrio variabilis</name>
    <dbReference type="NCBI Taxonomy" id="990271"/>
    <lineage>
        <taxon>Bacteria</taxon>
        <taxon>Pseudomonadati</taxon>
        <taxon>Pseudomonadota</taxon>
        <taxon>Gammaproteobacteria</taxon>
        <taxon>Vibrionales</taxon>
        <taxon>Vibrionaceae</taxon>
        <taxon>Vibrio</taxon>
    </lineage>
</organism>
<feature type="domain" description="Polysaccharide pyruvyl transferase" evidence="1">
    <location>
        <begin position="15"/>
        <end position="306"/>
    </location>
</feature>
<proteinExistence type="predicted"/>